<comment type="caution">
    <text evidence="11">The sequence shown here is derived from an EMBL/GenBank/DDBJ whole genome shotgun (WGS) entry which is preliminary data.</text>
</comment>
<dbReference type="PIRSF" id="PIRSF006351">
    <property type="entry name" value="PTS_EIIC-Cellobiose"/>
    <property type="match status" value="1"/>
</dbReference>
<keyword evidence="5 9" id="KW-0812">Transmembrane</keyword>
<keyword evidence="3 8" id="KW-1003">Cell membrane</keyword>
<feature type="transmembrane region" description="Helical" evidence="9">
    <location>
        <begin position="230"/>
        <end position="252"/>
    </location>
</feature>
<evidence type="ECO:0000256" key="8">
    <source>
        <dbReference type="PIRNR" id="PIRNR006351"/>
    </source>
</evidence>
<dbReference type="InterPro" id="IPR004501">
    <property type="entry name" value="PTS_EIIC_3"/>
</dbReference>
<feature type="transmembrane region" description="Helical" evidence="9">
    <location>
        <begin position="78"/>
        <end position="99"/>
    </location>
</feature>
<evidence type="ECO:0000256" key="1">
    <source>
        <dbReference type="ARBA" id="ARBA00004651"/>
    </source>
</evidence>
<evidence type="ECO:0000256" key="6">
    <source>
        <dbReference type="ARBA" id="ARBA00022989"/>
    </source>
</evidence>
<feature type="domain" description="PTS EIIC type-3" evidence="10">
    <location>
        <begin position="8"/>
        <end position="427"/>
    </location>
</feature>
<sequence>MEKFQAFMEKYFVPLATKLNGQRHVAAVRDAFTLSFPLTMAGSLVVLINYVLLSPDGFVASILHLDKLIPNLADYQAIFNPIINGTNSILAIIIAFLTAYELAGNMGGDKVLSGITSLACYFIMYPTAQEFVNGGSGLSTTYFGAQGLFVALLVGLGVGELISRFSKNEKLRISMPEMVPPAVSKSFNLLIPIIIVLGLAGLCNFIFLKITPDGIQALVYNVIQAPLSSLGSSMGTILTFAVVQQLLWVLGIHGPNTLNALRSIIFAEQGLVNLEYTVTAGTAWGAPYPVNWGSINDAFGNIGGSGATLGLIIAIFLVGRKNKGEYEISKMALAPGLFNINEPIIFGLPIVMNPIYVVPFILAPVVCNIIGYLCVVVFEIIPPVAYSVAWTTPGFLIPFLGSGANNFMSLVIGILCLAVSTLIYLPFVMVSAKAAQKDGNLEMEEVI</sequence>
<keyword evidence="12" id="KW-1185">Reference proteome</keyword>
<feature type="transmembrane region" description="Helical" evidence="9">
    <location>
        <begin position="111"/>
        <end position="128"/>
    </location>
</feature>
<evidence type="ECO:0000313" key="11">
    <source>
        <dbReference type="EMBL" id="MBC5629213.1"/>
    </source>
</evidence>
<dbReference type="InterPro" id="IPR051088">
    <property type="entry name" value="PTS_Sugar-EIIC/EIIB"/>
</dbReference>
<keyword evidence="6 9" id="KW-1133">Transmembrane helix</keyword>
<dbReference type="Proteomes" id="UP000596929">
    <property type="component" value="Unassembled WGS sequence"/>
</dbReference>
<dbReference type="EMBL" id="JACOOO010000016">
    <property type="protein sequence ID" value="MBC5629213.1"/>
    <property type="molecule type" value="Genomic_DNA"/>
</dbReference>
<keyword evidence="4 8" id="KW-0762">Sugar transport</keyword>
<organism evidence="11 12">
    <name type="scientific">Clostridium hominis</name>
    <dbReference type="NCBI Taxonomy" id="2763036"/>
    <lineage>
        <taxon>Bacteria</taxon>
        <taxon>Bacillati</taxon>
        <taxon>Bacillota</taxon>
        <taxon>Clostridia</taxon>
        <taxon>Eubacteriales</taxon>
        <taxon>Clostridiaceae</taxon>
        <taxon>Clostridium</taxon>
    </lineage>
</organism>
<evidence type="ECO:0000256" key="4">
    <source>
        <dbReference type="ARBA" id="ARBA00022597"/>
    </source>
</evidence>
<comment type="subcellular location">
    <subcellularLocation>
        <location evidence="1">Cell membrane</location>
        <topology evidence="1">Multi-pass membrane protein</topology>
    </subcellularLocation>
</comment>
<dbReference type="PANTHER" id="PTHR33989">
    <property type="match status" value="1"/>
</dbReference>
<evidence type="ECO:0000259" key="10">
    <source>
        <dbReference type="PROSITE" id="PS51105"/>
    </source>
</evidence>
<evidence type="ECO:0000313" key="12">
    <source>
        <dbReference type="Proteomes" id="UP000596929"/>
    </source>
</evidence>
<feature type="transmembrane region" description="Helical" evidence="9">
    <location>
        <begin position="31"/>
        <end position="53"/>
    </location>
</feature>
<evidence type="ECO:0000256" key="3">
    <source>
        <dbReference type="ARBA" id="ARBA00022475"/>
    </source>
</evidence>
<dbReference type="PANTHER" id="PTHR33989:SF4">
    <property type="entry name" value="PTS SYSTEM N,N'-DIACETYLCHITOBIOSE-SPECIFIC EIIC COMPONENT"/>
    <property type="match status" value="1"/>
</dbReference>
<dbReference type="InterPro" id="IPR004796">
    <property type="entry name" value="PTS_IIC_cello"/>
</dbReference>
<protein>
    <recommendedName>
        <fullName evidence="8">Permease IIC component</fullName>
    </recommendedName>
</protein>
<reference evidence="11 12" key="1">
    <citation type="submission" date="2020-08" db="EMBL/GenBank/DDBJ databases">
        <title>Genome public.</title>
        <authorList>
            <person name="Liu C."/>
            <person name="Sun Q."/>
        </authorList>
    </citation>
    <scope>NUCLEOTIDE SEQUENCE [LARGE SCALE GENOMIC DNA]</scope>
    <source>
        <strain evidence="11 12">NSJ-6</strain>
    </source>
</reference>
<evidence type="ECO:0000256" key="2">
    <source>
        <dbReference type="ARBA" id="ARBA00022448"/>
    </source>
</evidence>
<dbReference type="NCBIfam" id="TIGR00410">
    <property type="entry name" value="lacE"/>
    <property type="match status" value="1"/>
</dbReference>
<feature type="transmembrane region" description="Helical" evidence="9">
    <location>
        <begin position="187"/>
        <end position="210"/>
    </location>
</feature>
<name>A0ABR7DEZ2_9CLOT</name>
<dbReference type="Pfam" id="PF02378">
    <property type="entry name" value="PTS_EIIC"/>
    <property type="match status" value="1"/>
</dbReference>
<accession>A0ABR7DEZ2</accession>
<evidence type="ECO:0000256" key="7">
    <source>
        <dbReference type="ARBA" id="ARBA00023136"/>
    </source>
</evidence>
<feature type="transmembrane region" description="Helical" evidence="9">
    <location>
        <begin position="298"/>
        <end position="319"/>
    </location>
</feature>
<dbReference type="PROSITE" id="PS51105">
    <property type="entry name" value="PTS_EIIC_TYPE_3"/>
    <property type="match status" value="1"/>
</dbReference>
<keyword evidence="7 8" id="KW-0472">Membrane</keyword>
<feature type="transmembrane region" description="Helical" evidence="9">
    <location>
        <begin position="407"/>
        <end position="427"/>
    </location>
</feature>
<evidence type="ECO:0000256" key="5">
    <source>
        <dbReference type="ARBA" id="ARBA00022692"/>
    </source>
</evidence>
<evidence type="ECO:0000256" key="9">
    <source>
        <dbReference type="SAM" id="Phobius"/>
    </source>
</evidence>
<gene>
    <name evidence="11" type="ORF">H8S20_09935</name>
</gene>
<comment type="function">
    <text evidence="8">The phosphoenolpyruvate-dependent sugar phosphotransferase system (PTS), a major carbohydrate active -transport system, catalyzes the phosphorylation of incoming sugar substrates concomitant with their translocation across the cell membrane.</text>
</comment>
<keyword evidence="2 8" id="KW-0813">Transport</keyword>
<feature type="transmembrane region" description="Helical" evidence="9">
    <location>
        <begin position="148"/>
        <end position="166"/>
    </location>
</feature>
<proteinExistence type="predicted"/>
<dbReference type="InterPro" id="IPR003352">
    <property type="entry name" value="PTS_EIIC"/>
</dbReference>